<dbReference type="Gene3D" id="1.10.101.10">
    <property type="entry name" value="PGBD-like superfamily/PGBD"/>
    <property type="match status" value="1"/>
</dbReference>
<dbReference type="InterPro" id="IPR036366">
    <property type="entry name" value="PGBDSf"/>
</dbReference>
<dbReference type="EMBL" id="FOYL01000012">
    <property type="protein sequence ID" value="SFR28039.1"/>
    <property type="molecule type" value="Genomic_DNA"/>
</dbReference>
<reference evidence="3" key="1">
    <citation type="submission" date="2016-10" db="EMBL/GenBank/DDBJ databases">
        <authorList>
            <person name="Varghese N."/>
            <person name="Submissions S."/>
        </authorList>
    </citation>
    <scope>NUCLEOTIDE SEQUENCE [LARGE SCALE GENOMIC DNA]</scope>
    <source>
        <strain evidence="3">DSM 44232</strain>
    </source>
</reference>
<sequence>MRVPTIGWDTGAYNCDLGRGNFGDAVRVIQVSMRRCMGQNIADDRDFGPKTQQAVRNVQAKLNEWYNAGLAVDGRYGPKTRQGGFPFAVFPTFATWTPREDGYCYYRIDP</sequence>
<protein>
    <submittedName>
        <fullName evidence="2">Putative peptidoglycan binding domain-containing protein</fullName>
    </submittedName>
</protein>
<name>A0A1I6FDH7_9PSEU</name>
<dbReference type="InterPro" id="IPR036365">
    <property type="entry name" value="PGBD-like_sf"/>
</dbReference>
<proteinExistence type="predicted"/>
<evidence type="ECO:0000259" key="1">
    <source>
        <dbReference type="Pfam" id="PF01471"/>
    </source>
</evidence>
<dbReference type="InterPro" id="IPR002477">
    <property type="entry name" value="Peptidoglycan-bd-like"/>
</dbReference>
<dbReference type="Proteomes" id="UP000198583">
    <property type="component" value="Unassembled WGS sequence"/>
</dbReference>
<dbReference type="Pfam" id="PF01471">
    <property type="entry name" value="PG_binding_1"/>
    <property type="match status" value="1"/>
</dbReference>
<dbReference type="SUPFAM" id="SSF47090">
    <property type="entry name" value="PGBD-like"/>
    <property type="match status" value="1"/>
</dbReference>
<gene>
    <name evidence="2" type="ORF">SAMN04488564_112150</name>
</gene>
<dbReference type="AlphaFoldDB" id="A0A1I6FDH7"/>
<evidence type="ECO:0000313" key="2">
    <source>
        <dbReference type="EMBL" id="SFR28039.1"/>
    </source>
</evidence>
<evidence type="ECO:0000313" key="3">
    <source>
        <dbReference type="Proteomes" id="UP000198583"/>
    </source>
</evidence>
<dbReference type="STRING" id="84724.SAMN04488564_112150"/>
<feature type="domain" description="Peptidoglycan binding-like" evidence="1">
    <location>
        <begin position="23"/>
        <end position="82"/>
    </location>
</feature>
<keyword evidence="3" id="KW-1185">Reference proteome</keyword>
<accession>A0A1I6FDH7</accession>
<organism evidence="2 3">
    <name type="scientific">Lentzea waywayandensis</name>
    <dbReference type="NCBI Taxonomy" id="84724"/>
    <lineage>
        <taxon>Bacteria</taxon>
        <taxon>Bacillati</taxon>
        <taxon>Actinomycetota</taxon>
        <taxon>Actinomycetes</taxon>
        <taxon>Pseudonocardiales</taxon>
        <taxon>Pseudonocardiaceae</taxon>
        <taxon>Lentzea</taxon>
    </lineage>
</organism>